<gene>
    <name evidence="1" type="ORF">DF947_05455</name>
</gene>
<dbReference type="EMBL" id="QGNY01000002">
    <property type="protein sequence ID" value="PWS32527.1"/>
    <property type="molecule type" value="Genomic_DNA"/>
</dbReference>
<keyword evidence="2" id="KW-1185">Reference proteome</keyword>
<protein>
    <submittedName>
        <fullName evidence="1">Uncharacterized protein</fullName>
    </submittedName>
</protein>
<dbReference type="AlphaFoldDB" id="A0A317F3B1"/>
<proteinExistence type="predicted"/>
<comment type="caution">
    <text evidence="1">The sequence shown here is derived from an EMBL/GenBank/DDBJ whole genome shotgun (WGS) entry which is preliminary data.</text>
</comment>
<sequence length="200" mass="22939">MSDRLFFLFAILVLTGTSSFSQSIHPELIGKKMSAAIKLEQKMKAKVYTSDEDIIVPGGMAVPIRYIRPEKNIPDLIIEYTFSEKDSIIRRIAYEWDVRNFEKTDHNVKPLTFDKALIFKYNSLYNFLTERYGAGMAKGDLSALAKIEEPGGLNRSDTWMISGQLDVSLYTALSNYYKQEGALTHIPTHRIRLYFTEARH</sequence>
<reference evidence="2" key="1">
    <citation type="submission" date="2018-05" db="EMBL/GenBank/DDBJ databases">
        <title>Pedobacter paludis sp. nov., isolated from wetland soil.</title>
        <authorList>
            <person name="Zhang Y."/>
        </authorList>
    </citation>
    <scope>NUCLEOTIDE SEQUENCE [LARGE SCALE GENOMIC DNA]</scope>
    <source>
        <strain evidence="2">R-8</strain>
    </source>
</reference>
<evidence type="ECO:0000313" key="1">
    <source>
        <dbReference type="EMBL" id="PWS32527.1"/>
    </source>
</evidence>
<evidence type="ECO:0000313" key="2">
    <source>
        <dbReference type="Proteomes" id="UP000245391"/>
    </source>
</evidence>
<dbReference type="Proteomes" id="UP000245391">
    <property type="component" value="Unassembled WGS sequence"/>
</dbReference>
<organism evidence="1 2">
    <name type="scientific">Pedobacter paludis</name>
    <dbReference type="NCBI Taxonomy" id="2203212"/>
    <lineage>
        <taxon>Bacteria</taxon>
        <taxon>Pseudomonadati</taxon>
        <taxon>Bacteroidota</taxon>
        <taxon>Sphingobacteriia</taxon>
        <taxon>Sphingobacteriales</taxon>
        <taxon>Sphingobacteriaceae</taxon>
        <taxon>Pedobacter</taxon>
    </lineage>
</organism>
<dbReference type="RefSeq" id="WP_109928700.1">
    <property type="nucleotide sequence ID" value="NZ_QGNY01000002.1"/>
</dbReference>
<dbReference type="OrthoDB" id="759000at2"/>
<name>A0A317F3B1_9SPHI</name>
<accession>A0A317F3B1</accession>